<dbReference type="CDD" id="cd11378">
    <property type="entry name" value="DUF296"/>
    <property type="match status" value="1"/>
</dbReference>
<dbReference type="PANTHER" id="PTHR34988">
    <property type="entry name" value="PROTEIN, PUTATIVE-RELATED"/>
    <property type="match status" value="1"/>
</dbReference>
<dbReference type="InterPro" id="IPR007484">
    <property type="entry name" value="Peptidase_M28"/>
</dbReference>
<dbReference type="EMBL" id="VBPA01000002">
    <property type="protein sequence ID" value="TMQ73453.1"/>
    <property type="molecule type" value="Genomic_DNA"/>
</dbReference>
<dbReference type="InterPro" id="IPR005175">
    <property type="entry name" value="PPC_dom"/>
</dbReference>
<proteinExistence type="predicted"/>
<gene>
    <name evidence="3" type="ORF">E6K80_00015</name>
</gene>
<dbReference type="Gene3D" id="3.30.1330.80">
    <property type="entry name" value="Hypothetical protein, similar to alpha- acetolactate decarboxylase, domain 2"/>
    <property type="match status" value="1"/>
</dbReference>
<protein>
    <submittedName>
        <fullName evidence="3">DUF296 domain-containing protein</fullName>
    </submittedName>
</protein>
<feature type="domain" description="PPC" evidence="2">
    <location>
        <begin position="648"/>
        <end position="789"/>
    </location>
</feature>
<dbReference type="SUPFAM" id="SSF53187">
    <property type="entry name" value="Zn-dependent exopeptidases"/>
    <property type="match status" value="1"/>
</dbReference>
<feature type="compositionally biased region" description="Basic residues" evidence="1">
    <location>
        <begin position="26"/>
        <end position="40"/>
    </location>
</feature>
<feature type="compositionally biased region" description="Basic residues" evidence="1">
    <location>
        <begin position="579"/>
        <end position="588"/>
    </location>
</feature>
<feature type="region of interest" description="Disordered" evidence="1">
    <location>
        <begin position="16"/>
        <end position="42"/>
    </location>
</feature>
<comment type="caution">
    <text evidence="3">The sequence shown here is derived from an EMBL/GenBank/DDBJ whole genome shotgun (WGS) entry which is preliminary data.</text>
</comment>
<evidence type="ECO:0000256" key="1">
    <source>
        <dbReference type="SAM" id="MobiDB-lite"/>
    </source>
</evidence>
<feature type="region of interest" description="Disordered" evidence="1">
    <location>
        <begin position="575"/>
        <end position="596"/>
    </location>
</feature>
<evidence type="ECO:0000313" key="4">
    <source>
        <dbReference type="Proteomes" id="UP000319836"/>
    </source>
</evidence>
<organism evidence="3 4">
    <name type="scientific">Eiseniibacteriota bacterium</name>
    <dbReference type="NCBI Taxonomy" id="2212470"/>
    <lineage>
        <taxon>Bacteria</taxon>
        <taxon>Candidatus Eiseniibacteriota</taxon>
    </lineage>
</organism>
<evidence type="ECO:0000259" key="2">
    <source>
        <dbReference type="PROSITE" id="PS51742"/>
    </source>
</evidence>
<dbReference type="Pfam" id="PF04389">
    <property type="entry name" value="Peptidase_M28"/>
    <property type="match status" value="1"/>
</dbReference>
<dbReference type="PANTHER" id="PTHR34988:SF1">
    <property type="entry name" value="DNA-BINDING PROTEIN"/>
    <property type="match status" value="1"/>
</dbReference>
<dbReference type="AlphaFoldDB" id="A0A538UC33"/>
<evidence type="ECO:0000313" key="3">
    <source>
        <dbReference type="EMBL" id="TMQ73453.1"/>
    </source>
</evidence>
<dbReference type="Gene3D" id="3.40.630.10">
    <property type="entry name" value="Zn peptidases"/>
    <property type="match status" value="1"/>
</dbReference>
<dbReference type="SUPFAM" id="SSF117856">
    <property type="entry name" value="AF0104/ALDC/Ptd012-like"/>
    <property type="match status" value="1"/>
</dbReference>
<sequence length="789" mass="84568">MECSLRLWRAGDSISRSDGAGSSTAFRRRPPRSRPGRGGRARALEDVRAIARFHRVQASPGLDEAAEWVAGALAQAGLAVEHERAPADGRTRFLGQVMPQGWACDRAWADLVDGSRRERLCDGIAEPLSLVLRSAPARGRFPLVAVGEGTEAAHYEGARVHGAVVLASGDVHRVHELAVLQRGAAGLLTDTRRLVPPVRGADDETSALNYTSFWWAGDEPRGWGFVVAPRIAAGLRERLAAGAALELEVEIDSRAYDTMVPLLAGRIPGASPSEILIVSHLCHPRPSANDNASGAAANLEAARVLATLARRGDLRLRRSLRFLWVPELTGTYAFFARDPARAETILAALNLDMVGESQERCGSTFLLEHPPAWSASFAEALVAEIRRAAVDWVTSYSGPGHYSMTRMAEVPYSGGSDHAVFVDPAIGVPCPMLIQWPDRFYHSNHDTPEQCDPQSLALAARCAATYAGVLATLDEAELARLTGIVGHHARRRVLEAVDRSERERLTALEALRGGRALASLQRLGAASMRVAAAQAELAAFVAREGATPRARSAAPVSAPIVAGLRRALLLGARGMAGTRARHPRRGAPRRSGVDGMRRPALARRHRAPGVARDRPTRGRVRRSALRIHGAARHLGVGHQGGGCGMQSQRTRYGWALKIEPGEEIVATIQSFAAANGIRAGALSGIGAVGETELGFFVPATGTYVRRTFEGDHEIGALTGNLSELEGQPFPHCHLVLAGDDFVAHAGHLFRGVVTVTCEIQLVTDPGTLRRIKRSDLGFHPLQLGESSEP</sequence>
<name>A0A538UC33_UNCEI</name>
<dbReference type="Pfam" id="PF03479">
    <property type="entry name" value="PCC"/>
    <property type="match status" value="1"/>
</dbReference>
<reference evidence="3 4" key="1">
    <citation type="journal article" date="2019" name="Nat. Microbiol.">
        <title>Mediterranean grassland soil C-N compound turnover is dependent on rainfall and depth, and is mediated by genomically divergent microorganisms.</title>
        <authorList>
            <person name="Diamond S."/>
            <person name="Andeer P.F."/>
            <person name="Li Z."/>
            <person name="Crits-Christoph A."/>
            <person name="Burstein D."/>
            <person name="Anantharaman K."/>
            <person name="Lane K.R."/>
            <person name="Thomas B.C."/>
            <person name="Pan C."/>
            <person name="Northen T.R."/>
            <person name="Banfield J.F."/>
        </authorList>
    </citation>
    <scope>NUCLEOTIDE SEQUENCE [LARGE SCALE GENOMIC DNA]</scope>
    <source>
        <strain evidence="3">WS_10</strain>
    </source>
</reference>
<accession>A0A538UC33</accession>
<dbReference type="Proteomes" id="UP000319836">
    <property type="component" value="Unassembled WGS sequence"/>
</dbReference>
<dbReference type="PROSITE" id="PS51742">
    <property type="entry name" value="PPC"/>
    <property type="match status" value="1"/>
</dbReference>